<protein>
    <recommendedName>
        <fullName evidence="2">Arrestin C-terminal-like domain-containing protein</fullName>
    </recommendedName>
</protein>
<dbReference type="InterPro" id="IPR014756">
    <property type="entry name" value="Ig_E-set"/>
</dbReference>
<evidence type="ECO:0000259" key="2">
    <source>
        <dbReference type="SMART" id="SM01017"/>
    </source>
</evidence>
<feature type="domain" description="Arrestin C-terminal-like" evidence="2">
    <location>
        <begin position="292"/>
        <end position="448"/>
    </location>
</feature>
<sequence>MGADAGHPPRLSGPSDLSQSSQTATLDDSRTWMQDLPLGSAIHGLSTFNSAASLGRQNTILAAGSSPHRNARELKTILGSANAKLKRDSSLPLNKSTDSSVDASVLHLEGGNARARVQLDLILENDTCVQGGCLNGLILLTVRKKGNEIVMLSEGKMRIIGFESIMHEKERAAFYELSVPLSAICLRDPDDLYLAGPNDDGFTLANEGQFTIPFALYLDPKATSLPPKGSFPPHSGVALRYILMASIRIKDPLSDDKSLAHFYRDVHIWPRWDLAFCLTPLPRPIQVTMSGLEGNLKFSIILQRLQWFAGQHCHLKFYVVNNTSKPIKNLTVELHRDTITWRPRGDPAVTDDFGEPETSTVSKLILVSSLPAGDRAEKGYASARGWWAGVHGGESLHFYHSLLLPPDALSVTKGRLLEIEYRIKATISSGNLLPTELSAEVPIRIINFISVDPPPSQANTTPALMTRSSVASNATLPGPPYSAILAATLDPGSGDMQRGESALNTKELVPPPMMALDSERSRSCAGRFADLYYQGQQGDPMHQEPRESRSAKEHDGTTLEFFPSHIRL</sequence>
<dbReference type="AlphaFoldDB" id="A0A4Y7TXH9"/>
<comment type="caution">
    <text evidence="3">The sequence shown here is derived from an EMBL/GenBank/DDBJ whole genome shotgun (WGS) entry which is preliminary data.</text>
</comment>
<keyword evidence="4" id="KW-1185">Reference proteome</keyword>
<dbReference type="SUPFAM" id="SSF81296">
    <property type="entry name" value="E set domains"/>
    <property type="match status" value="1"/>
</dbReference>
<reference evidence="3 4" key="1">
    <citation type="journal article" date="2019" name="Nat. Ecol. Evol.">
        <title>Megaphylogeny resolves global patterns of mushroom evolution.</title>
        <authorList>
            <person name="Varga T."/>
            <person name="Krizsan K."/>
            <person name="Foldi C."/>
            <person name="Dima B."/>
            <person name="Sanchez-Garcia M."/>
            <person name="Sanchez-Ramirez S."/>
            <person name="Szollosi G.J."/>
            <person name="Szarkandi J.G."/>
            <person name="Papp V."/>
            <person name="Albert L."/>
            <person name="Andreopoulos W."/>
            <person name="Angelini C."/>
            <person name="Antonin V."/>
            <person name="Barry K.W."/>
            <person name="Bougher N.L."/>
            <person name="Buchanan P."/>
            <person name="Buyck B."/>
            <person name="Bense V."/>
            <person name="Catcheside P."/>
            <person name="Chovatia M."/>
            <person name="Cooper J."/>
            <person name="Damon W."/>
            <person name="Desjardin D."/>
            <person name="Finy P."/>
            <person name="Geml J."/>
            <person name="Haridas S."/>
            <person name="Hughes K."/>
            <person name="Justo A."/>
            <person name="Karasinski D."/>
            <person name="Kautmanova I."/>
            <person name="Kiss B."/>
            <person name="Kocsube S."/>
            <person name="Kotiranta H."/>
            <person name="LaButti K.M."/>
            <person name="Lechner B.E."/>
            <person name="Liimatainen K."/>
            <person name="Lipzen A."/>
            <person name="Lukacs Z."/>
            <person name="Mihaltcheva S."/>
            <person name="Morgado L.N."/>
            <person name="Niskanen T."/>
            <person name="Noordeloos M.E."/>
            <person name="Ohm R.A."/>
            <person name="Ortiz-Santana B."/>
            <person name="Ovrebo C."/>
            <person name="Racz N."/>
            <person name="Riley R."/>
            <person name="Savchenko A."/>
            <person name="Shiryaev A."/>
            <person name="Soop K."/>
            <person name="Spirin V."/>
            <person name="Szebenyi C."/>
            <person name="Tomsovsky M."/>
            <person name="Tulloss R.E."/>
            <person name="Uehling J."/>
            <person name="Grigoriev I.V."/>
            <person name="Vagvolgyi C."/>
            <person name="Papp T."/>
            <person name="Martin F.M."/>
            <person name="Miettinen O."/>
            <person name="Hibbett D.S."/>
            <person name="Nagy L.G."/>
        </authorList>
    </citation>
    <scope>NUCLEOTIDE SEQUENCE [LARGE SCALE GENOMIC DNA]</scope>
    <source>
        <strain evidence="3 4">FP101781</strain>
    </source>
</reference>
<dbReference type="InterPro" id="IPR011022">
    <property type="entry name" value="Arrestin_C-like"/>
</dbReference>
<dbReference type="STRING" id="71717.A0A4Y7TXH9"/>
<evidence type="ECO:0000256" key="1">
    <source>
        <dbReference type="SAM" id="MobiDB-lite"/>
    </source>
</evidence>
<dbReference type="Gene3D" id="2.60.40.640">
    <property type="match status" value="1"/>
</dbReference>
<dbReference type="SMART" id="SM01017">
    <property type="entry name" value="Arrestin_C"/>
    <property type="match status" value="1"/>
</dbReference>
<evidence type="ECO:0000313" key="3">
    <source>
        <dbReference type="EMBL" id="TEB38875.1"/>
    </source>
</evidence>
<organism evidence="3 4">
    <name type="scientific">Coprinellus micaceus</name>
    <name type="common">Glistening ink-cap mushroom</name>
    <name type="synonym">Coprinus micaceus</name>
    <dbReference type="NCBI Taxonomy" id="71717"/>
    <lineage>
        <taxon>Eukaryota</taxon>
        <taxon>Fungi</taxon>
        <taxon>Dikarya</taxon>
        <taxon>Basidiomycota</taxon>
        <taxon>Agaricomycotina</taxon>
        <taxon>Agaricomycetes</taxon>
        <taxon>Agaricomycetidae</taxon>
        <taxon>Agaricales</taxon>
        <taxon>Agaricineae</taxon>
        <taxon>Psathyrellaceae</taxon>
        <taxon>Coprinellus</taxon>
    </lineage>
</organism>
<feature type="compositionally biased region" description="Basic and acidic residues" evidence="1">
    <location>
        <begin position="541"/>
        <end position="557"/>
    </location>
</feature>
<dbReference type="EMBL" id="QPFP01000002">
    <property type="protein sequence ID" value="TEB38875.1"/>
    <property type="molecule type" value="Genomic_DNA"/>
</dbReference>
<dbReference type="Pfam" id="PF02752">
    <property type="entry name" value="Arrestin_C"/>
    <property type="match status" value="1"/>
</dbReference>
<dbReference type="Proteomes" id="UP000298030">
    <property type="component" value="Unassembled WGS sequence"/>
</dbReference>
<feature type="region of interest" description="Disordered" evidence="1">
    <location>
        <begin position="536"/>
        <end position="568"/>
    </location>
</feature>
<dbReference type="OrthoDB" id="298939at2759"/>
<feature type="compositionally biased region" description="Polar residues" evidence="1">
    <location>
        <begin position="15"/>
        <end position="26"/>
    </location>
</feature>
<accession>A0A4Y7TXH9</accession>
<dbReference type="InterPro" id="IPR014752">
    <property type="entry name" value="Arrestin-like_C"/>
</dbReference>
<evidence type="ECO:0000313" key="4">
    <source>
        <dbReference type="Proteomes" id="UP000298030"/>
    </source>
</evidence>
<proteinExistence type="predicted"/>
<name>A0A4Y7TXH9_COPMI</name>
<feature type="region of interest" description="Disordered" evidence="1">
    <location>
        <begin position="1"/>
        <end position="27"/>
    </location>
</feature>
<gene>
    <name evidence="3" type="ORF">FA13DRAFT_1704541</name>
</gene>